<protein>
    <submittedName>
        <fullName evidence="2">Uncharacterized protein</fullName>
    </submittedName>
</protein>
<comment type="caution">
    <text evidence="2">The sequence shown here is derived from an EMBL/GenBank/DDBJ whole genome shotgun (WGS) entry which is preliminary data.</text>
</comment>
<proteinExistence type="predicted"/>
<dbReference type="AlphaFoldDB" id="A0A830DHE0"/>
<dbReference type="OrthoDB" id="690994at2759"/>
<evidence type="ECO:0000313" key="2">
    <source>
        <dbReference type="EMBL" id="GFQ07715.1"/>
    </source>
</evidence>
<keyword evidence="3" id="KW-1185">Reference proteome</keyword>
<sequence>MGNCIEKSNNSPQTEIIKKPFDEEENKSDKEKSGNMRIKIVLTKEELEWLMVQLENKGGKKVEDVLDEIQRNREKSQVAWKPSLDSIIESPEVPEAMDR</sequence>
<evidence type="ECO:0000256" key="1">
    <source>
        <dbReference type="SAM" id="MobiDB-lite"/>
    </source>
</evidence>
<feature type="compositionally biased region" description="Basic and acidic residues" evidence="1">
    <location>
        <begin position="16"/>
        <end position="34"/>
    </location>
</feature>
<gene>
    <name evidence="2" type="ORF">PHJA_002915500</name>
</gene>
<evidence type="ECO:0000313" key="3">
    <source>
        <dbReference type="Proteomes" id="UP000653305"/>
    </source>
</evidence>
<dbReference type="PANTHER" id="PTHR35704">
    <property type="entry name" value="OS02G0254600 PROTEIN"/>
    <property type="match status" value="1"/>
</dbReference>
<reference evidence="2" key="1">
    <citation type="submission" date="2020-07" db="EMBL/GenBank/DDBJ databases">
        <title>Ethylene signaling mediates host invasion by parasitic plants.</title>
        <authorList>
            <person name="Yoshida S."/>
        </authorList>
    </citation>
    <scope>NUCLEOTIDE SEQUENCE</scope>
    <source>
        <strain evidence="2">Okayama</strain>
    </source>
</reference>
<feature type="compositionally biased region" description="Polar residues" evidence="1">
    <location>
        <begin position="1"/>
        <end position="14"/>
    </location>
</feature>
<dbReference type="Proteomes" id="UP000653305">
    <property type="component" value="Unassembled WGS sequence"/>
</dbReference>
<organism evidence="2 3">
    <name type="scientific">Phtheirospermum japonicum</name>
    <dbReference type="NCBI Taxonomy" id="374723"/>
    <lineage>
        <taxon>Eukaryota</taxon>
        <taxon>Viridiplantae</taxon>
        <taxon>Streptophyta</taxon>
        <taxon>Embryophyta</taxon>
        <taxon>Tracheophyta</taxon>
        <taxon>Spermatophyta</taxon>
        <taxon>Magnoliopsida</taxon>
        <taxon>eudicotyledons</taxon>
        <taxon>Gunneridae</taxon>
        <taxon>Pentapetalae</taxon>
        <taxon>asterids</taxon>
        <taxon>lamiids</taxon>
        <taxon>Lamiales</taxon>
        <taxon>Orobanchaceae</taxon>
        <taxon>Orobanchaceae incertae sedis</taxon>
        <taxon>Phtheirospermum</taxon>
    </lineage>
</organism>
<accession>A0A830DHE0</accession>
<dbReference type="EMBL" id="BMAC01001696">
    <property type="protein sequence ID" value="GFQ07715.1"/>
    <property type="molecule type" value="Genomic_DNA"/>
</dbReference>
<feature type="region of interest" description="Disordered" evidence="1">
    <location>
        <begin position="1"/>
        <end position="34"/>
    </location>
</feature>
<name>A0A830DHE0_9LAMI</name>
<dbReference type="PANTHER" id="PTHR35704:SF1">
    <property type="entry name" value="OS02G0254600 PROTEIN"/>
    <property type="match status" value="1"/>
</dbReference>